<evidence type="ECO:0000259" key="2">
    <source>
        <dbReference type="Pfam" id="PF01909"/>
    </source>
</evidence>
<dbReference type="VEuPathDB" id="AmoebaDB:FDP41_007430"/>
<feature type="compositionally biased region" description="Low complexity" evidence="1">
    <location>
        <begin position="566"/>
        <end position="582"/>
    </location>
</feature>
<dbReference type="VEuPathDB" id="AmoebaDB:NfTy_003070"/>
<dbReference type="PANTHER" id="PTHR45979">
    <property type="entry name" value="PAP/OAS1 SUBSTRATE-BINDING DOMAIN SUPERFAMILY"/>
    <property type="match status" value="1"/>
</dbReference>
<dbReference type="InterPro" id="IPR043519">
    <property type="entry name" value="NT_sf"/>
</dbReference>
<feature type="domain" description="Polymerase nucleotidyl transferase" evidence="2">
    <location>
        <begin position="170"/>
        <end position="205"/>
    </location>
</feature>
<dbReference type="Pfam" id="PF26180">
    <property type="entry name" value="PAP-OAS1"/>
    <property type="match status" value="1"/>
</dbReference>
<dbReference type="OMA" id="FRRCNSL"/>
<keyword evidence="5" id="KW-1185">Reference proteome</keyword>
<dbReference type="Proteomes" id="UP000444721">
    <property type="component" value="Unassembled WGS sequence"/>
</dbReference>
<evidence type="ECO:0000256" key="1">
    <source>
        <dbReference type="SAM" id="MobiDB-lite"/>
    </source>
</evidence>
<dbReference type="SUPFAM" id="SSF81631">
    <property type="entry name" value="PAP/OAS1 substrate-binding domain"/>
    <property type="match status" value="1"/>
</dbReference>
<proteinExistence type="predicted"/>
<feature type="compositionally biased region" description="Polar residues" evidence="1">
    <location>
        <begin position="647"/>
        <end position="656"/>
    </location>
</feature>
<dbReference type="InterPro" id="IPR058921">
    <property type="entry name" value="PAP/OAS1-rel"/>
</dbReference>
<feature type="region of interest" description="Disordered" evidence="1">
    <location>
        <begin position="566"/>
        <end position="603"/>
    </location>
</feature>
<dbReference type="InterPro" id="IPR002934">
    <property type="entry name" value="Polymerase_NTP_transf_dom"/>
</dbReference>
<dbReference type="OrthoDB" id="273917at2759"/>
<dbReference type="PANTHER" id="PTHR45979:SF30">
    <property type="entry name" value="NUCLEOTIDYLTRANSFERASE"/>
    <property type="match status" value="1"/>
</dbReference>
<accession>A0A6A5C1D1</accession>
<protein>
    <submittedName>
        <fullName evidence="4">Uncharacterized protein</fullName>
    </submittedName>
</protein>
<dbReference type="InterPro" id="IPR058920">
    <property type="entry name" value="PAP-OAS1-bd-rel"/>
</dbReference>
<feature type="region of interest" description="Disordered" evidence="1">
    <location>
        <begin position="647"/>
        <end position="716"/>
    </location>
</feature>
<feature type="compositionally biased region" description="Polar residues" evidence="1">
    <location>
        <begin position="702"/>
        <end position="716"/>
    </location>
</feature>
<dbReference type="EMBL" id="VFQX01000003">
    <property type="protein sequence ID" value="KAF0984253.1"/>
    <property type="molecule type" value="Genomic_DNA"/>
</dbReference>
<dbReference type="AlphaFoldDB" id="A0A6A5C1D1"/>
<feature type="compositionally biased region" description="Low complexity" evidence="1">
    <location>
        <begin position="1"/>
        <end position="32"/>
    </location>
</feature>
<dbReference type="GO" id="GO:0016779">
    <property type="term" value="F:nucleotidyltransferase activity"/>
    <property type="evidence" value="ECO:0007669"/>
    <property type="project" value="InterPro"/>
</dbReference>
<dbReference type="RefSeq" id="XP_044568966.1">
    <property type="nucleotide sequence ID" value="XM_044711175.1"/>
</dbReference>
<evidence type="ECO:0000313" key="4">
    <source>
        <dbReference type="EMBL" id="KAF0984253.1"/>
    </source>
</evidence>
<comment type="caution">
    <text evidence="4">The sequence shown here is derived from an EMBL/GenBank/DDBJ whole genome shotgun (WGS) entry which is preliminary data.</text>
</comment>
<feature type="domain" description="PAP/OAS1 substrate-binding-related" evidence="3">
    <location>
        <begin position="319"/>
        <end position="508"/>
    </location>
</feature>
<dbReference type="SUPFAM" id="SSF81301">
    <property type="entry name" value="Nucleotidyltransferase"/>
    <property type="match status" value="1"/>
</dbReference>
<organism evidence="4 5">
    <name type="scientific">Naegleria fowleri</name>
    <name type="common">Brain eating amoeba</name>
    <dbReference type="NCBI Taxonomy" id="5763"/>
    <lineage>
        <taxon>Eukaryota</taxon>
        <taxon>Discoba</taxon>
        <taxon>Heterolobosea</taxon>
        <taxon>Tetramitia</taxon>
        <taxon>Eutetramitia</taxon>
        <taxon>Vahlkampfiidae</taxon>
        <taxon>Naegleria</taxon>
    </lineage>
</organism>
<dbReference type="Gene3D" id="3.30.460.10">
    <property type="entry name" value="Beta Polymerase, domain 2"/>
    <property type="match status" value="1"/>
</dbReference>
<sequence length="716" mass="79848">MIFSSSVSPQASSAQQKGSLSSTSSSVLLASKSHQEATSLDDLHHQNLPDNSSENQPNADENDMNCCLISTASTTENISSNFHQYGSISNSLLKTECNHNSHSSSELHSVENNNQQLRSYVSIPVDVDETSENFRRCNSLIQQLLYRIQPSIESENHRKEVFDIISAVLDLANLKTYLYGSVAFKTYLPDGDIDLSVFANNETENGELLNTINSPLISVGSNEMPNHATSYIHDILLKHMHIGLKHQLSDATVPWYNKARGLFQEIQRNNLAVVEDLTFINAEVKLIKCTVNNIPIDMSSGQVGGLSTLCFLHEVDDKIGDNHLFKRSIILMKSWSYYESRILGSHHGLVSTYGLTVLLMYMFRLYRIETPLQALYRFLNYYSTFDWTNFGISIYGPVPLSIIQTYKNQEDFQHEHLSTERHDVLTSEFLKKCKKSYGDPDTSKILTVKNLNIVDPLRDFNNLGRSVNYNNFLRIRRAFKKGAKMLTDILNSTDIKDSEKILNLFFKNVTAKYIGDGNILIDHVINEERFQVGNNKQTSASGSVFDSKLEDCRTCLETAHSLLGTSSPSISLSQDSSSNSSSNVAFPVPKTPPRRSSSVSNFIASPLSPLNSYAVYTRNLTLMNAATASSNMLNGALGMSHPIPITSSDADMSIPSNPTTPTKSNKRKTSKKSPGSTTSIQQENSEPSTEKKTPKRRHPKFKTSSSPNVTENEVRK</sequence>
<dbReference type="Pfam" id="PF01909">
    <property type="entry name" value="NTP_transf_2"/>
    <property type="match status" value="1"/>
</dbReference>
<evidence type="ECO:0000259" key="3">
    <source>
        <dbReference type="Pfam" id="PF26180"/>
    </source>
</evidence>
<feature type="region of interest" description="Disordered" evidence="1">
    <location>
        <begin position="1"/>
        <end position="64"/>
    </location>
</feature>
<gene>
    <name evidence="4" type="ORF">FDP41_007430</name>
</gene>
<feature type="compositionally biased region" description="Polar residues" evidence="1">
    <location>
        <begin position="48"/>
        <end position="59"/>
    </location>
</feature>
<dbReference type="VEuPathDB" id="AmoebaDB:NF0000920"/>
<dbReference type="Gene3D" id="1.10.1410.10">
    <property type="match status" value="1"/>
</dbReference>
<name>A0A6A5C1D1_NAEFO</name>
<feature type="compositionally biased region" description="Polar residues" evidence="1">
    <location>
        <begin position="594"/>
        <end position="603"/>
    </location>
</feature>
<evidence type="ECO:0000313" key="5">
    <source>
        <dbReference type="Proteomes" id="UP000444721"/>
    </source>
</evidence>
<dbReference type="GeneID" id="68114648"/>
<reference evidence="4 5" key="1">
    <citation type="journal article" date="2019" name="Sci. Rep.">
        <title>Nanopore sequencing improves the draft genome of the human pathogenic amoeba Naegleria fowleri.</title>
        <authorList>
            <person name="Liechti N."/>
            <person name="Schurch N."/>
            <person name="Bruggmann R."/>
            <person name="Wittwer M."/>
        </authorList>
    </citation>
    <scope>NUCLEOTIDE SEQUENCE [LARGE SCALE GENOMIC DNA]</scope>
    <source>
        <strain evidence="4 5">ATCC 30894</strain>
    </source>
</reference>